<dbReference type="RefSeq" id="WP_157910732.1">
    <property type="nucleotide sequence ID" value="NZ_CP017482.1"/>
</dbReference>
<dbReference type="Proteomes" id="UP000696310">
    <property type="component" value="Unassembled WGS sequence"/>
</dbReference>
<sequence>MGDIIIFNGYAKKWYFSIMIGIKVKKHECARDDNTKKFIVNIAGFGKFFYRKIGRNESEC</sequence>
<reference evidence="1" key="2">
    <citation type="submission" date="2021-01" db="EMBL/GenBank/DDBJ databases">
        <authorList>
            <person name="Vargas Peralta D."/>
        </authorList>
    </citation>
    <scope>NUCLEOTIDE SEQUENCE</scope>
    <source>
        <strain evidence="1">A3</strain>
    </source>
</reference>
<accession>A0AAW4P3J1</accession>
<dbReference type="KEGG" id="ppoa:BJK05_04900"/>
<gene>
    <name evidence="1" type="ORF">IM880_16725</name>
</gene>
<dbReference type="GeneID" id="61411369"/>
<proteinExistence type="predicted"/>
<name>A0AAW4P3J1_9GAMM</name>
<evidence type="ECO:0000313" key="2">
    <source>
        <dbReference type="Proteomes" id="UP000696310"/>
    </source>
</evidence>
<comment type="caution">
    <text evidence="1">The sequence shown here is derived from an EMBL/GenBank/DDBJ whole genome shotgun (WGS) entry which is preliminary data.</text>
</comment>
<evidence type="ECO:0000313" key="1">
    <source>
        <dbReference type="EMBL" id="MBW5893859.1"/>
    </source>
</evidence>
<organism evidence="1 2">
    <name type="scientific">Pectobacterium polaris</name>
    <dbReference type="NCBI Taxonomy" id="2042057"/>
    <lineage>
        <taxon>Bacteria</taxon>
        <taxon>Pseudomonadati</taxon>
        <taxon>Pseudomonadota</taxon>
        <taxon>Gammaproteobacteria</taxon>
        <taxon>Enterobacterales</taxon>
        <taxon>Pectobacteriaceae</taxon>
        <taxon>Pectobacterium</taxon>
    </lineage>
</organism>
<dbReference type="AlphaFoldDB" id="A0AAW4P3J1"/>
<dbReference type="EMBL" id="JAESHX010000084">
    <property type="protein sequence ID" value="MBW5893859.1"/>
    <property type="molecule type" value="Genomic_DNA"/>
</dbReference>
<protein>
    <submittedName>
        <fullName evidence="1">Uncharacterized protein</fullName>
    </submittedName>
</protein>
<reference evidence="1" key="1">
    <citation type="journal article" date="2021" name="bioRxiv">
        <title>Identification of Pectobacterium species isolated from the soft rot of tetecho (Neobuxbaumia tetetzo), a columnar cactus, and associated metagenomics.</title>
        <authorList>
            <person name="Vargas-Peralta D."/>
            <person name="Narvaez-Barragan D.A."/>
            <person name="de Sandozequi A."/>
            <person name="Romero-Gutierrez M.F."/>
            <person name="Segovia L."/>
            <person name="Martinez-Anaya C."/>
            <person name="Alcaraz L.D."/>
            <person name="de la Torre Almaraz R."/>
        </authorList>
    </citation>
    <scope>NUCLEOTIDE SEQUENCE</scope>
    <source>
        <strain evidence="1">A3</strain>
    </source>
</reference>